<dbReference type="RefSeq" id="WP_150548490.1">
    <property type="nucleotide sequence ID" value="NZ_LR215729.2"/>
</dbReference>
<evidence type="ECO:0000256" key="1">
    <source>
        <dbReference type="ARBA" id="ARBA00005947"/>
    </source>
</evidence>
<dbReference type="EMBL" id="LR215729">
    <property type="protein sequence ID" value="VEV97698.1"/>
    <property type="molecule type" value="Genomic_DNA"/>
</dbReference>
<evidence type="ECO:0000259" key="2">
    <source>
        <dbReference type="Pfam" id="PF00850"/>
    </source>
</evidence>
<proteinExistence type="inferred from homology"/>
<dbReference type="InterPro" id="IPR000286">
    <property type="entry name" value="HDACs"/>
</dbReference>
<dbReference type="GO" id="GO:0016787">
    <property type="term" value="F:hydrolase activity"/>
    <property type="evidence" value="ECO:0007669"/>
    <property type="project" value="UniProtKB-KW"/>
</dbReference>
<comment type="similarity">
    <text evidence="1">Belongs to the histone deacetylase family.</text>
</comment>
<dbReference type="PANTHER" id="PTHR10625">
    <property type="entry name" value="HISTONE DEACETYLASE HDAC1-RELATED"/>
    <property type="match status" value="1"/>
</dbReference>
<dbReference type="PRINTS" id="PR01270">
    <property type="entry name" value="HDASUPER"/>
</dbReference>
<dbReference type="GO" id="GO:0040029">
    <property type="term" value="P:epigenetic regulation of gene expression"/>
    <property type="evidence" value="ECO:0007669"/>
    <property type="project" value="TreeGrafter"/>
</dbReference>
<feature type="domain" description="Histone deacetylase" evidence="2">
    <location>
        <begin position="34"/>
        <end position="323"/>
    </location>
</feature>
<organism evidence="3">
    <name type="scientific">Pseudomonas marincola</name>
    <dbReference type="NCBI Taxonomy" id="437900"/>
    <lineage>
        <taxon>Bacteria</taxon>
        <taxon>Pseudomonadati</taxon>
        <taxon>Pseudomonadota</taxon>
        <taxon>Gammaproteobacteria</taxon>
        <taxon>Pseudomonadales</taxon>
        <taxon>Pseudomonadaceae</taxon>
        <taxon>Pseudomonas</taxon>
    </lineage>
</organism>
<dbReference type="GO" id="GO:0005737">
    <property type="term" value="C:cytoplasm"/>
    <property type="evidence" value="ECO:0007669"/>
    <property type="project" value="TreeGrafter"/>
</dbReference>
<dbReference type="PANTHER" id="PTHR10625:SF31">
    <property type="entry name" value="HISTONE DEACETYLASE DOMAIN-CONTAINING PROTEIN"/>
    <property type="match status" value="1"/>
</dbReference>
<keyword evidence="3" id="KW-0378">Hydrolase</keyword>
<name>A0A653E505_9PSED</name>
<dbReference type="Gene3D" id="3.40.800.20">
    <property type="entry name" value="Histone deacetylase domain"/>
    <property type="match status" value="1"/>
</dbReference>
<accession>A0A653E505</accession>
<dbReference type="AlphaFoldDB" id="A0A653E505"/>
<dbReference type="InterPro" id="IPR023696">
    <property type="entry name" value="Ureohydrolase_dom_sf"/>
</dbReference>
<evidence type="ECO:0000313" key="3">
    <source>
        <dbReference type="EMBL" id="VEV97698.1"/>
    </source>
</evidence>
<dbReference type="SUPFAM" id="SSF52768">
    <property type="entry name" value="Arginase/deacetylase"/>
    <property type="match status" value="1"/>
</dbReference>
<dbReference type="GO" id="GO:0004407">
    <property type="term" value="F:histone deacetylase activity"/>
    <property type="evidence" value="ECO:0007669"/>
    <property type="project" value="TreeGrafter"/>
</dbReference>
<dbReference type="InterPro" id="IPR023801">
    <property type="entry name" value="His_deacetylse_dom"/>
</dbReference>
<dbReference type="Pfam" id="PF00850">
    <property type="entry name" value="Hist_deacetyl"/>
    <property type="match status" value="1"/>
</dbReference>
<reference evidence="3" key="1">
    <citation type="submission" date="2019-02" db="EMBL/GenBank/DDBJ databases">
        <authorList>
            <consortium name="Genoscope - CEA"/>
            <person name="William W."/>
        </authorList>
    </citation>
    <scope>NUCLEOTIDE SEQUENCE [LARGE SCALE GENOMIC DNA]</scope>
    <source>
        <strain evidence="3">YSy11</strain>
    </source>
</reference>
<dbReference type="InterPro" id="IPR037138">
    <property type="entry name" value="His_deacetylse_dom_sf"/>
</dbReference>
<protein>
    <submittedName>
        <fullName evidence="3">Histone deacetylase-like amidohydrolase</fullName>
        <ecNumber evidence="3">3.5.1.-</ecNumber>
    </submittedName>
</protein>
<dbReference type="CDD" id="cd09996">
    <property type="entry name" value="HDAC_classII_1"/>
    <property type="match status" value="1"/>
</dbReference>
<dbReference type="EC" id="3.5.1.-" evidence="3"/>
<gene>
    <name evidence="3" type="ORF">PMYSY11_2653</name>
</gene>
<sequence length="368" mass="39964">MATGFVSHELYLWHNTGNLAGVMPFGNPVEPYEHVENPATKRRIRNLMEVTGLLGKLTPIAPRAATDEEILRVHTPGHLEHIRSLNEYLGVEAGAFAPMGRGSFEIAMLSAGGVIEALDAVLDTRVTNAYALVRPPGHHAMPDLAMGFCLFSNAAIAARHAIERRGLKRIAIVDWDVHHGNGTQAAFYDDPRVLTISLHQDRCFPSDSGFMEENGEGAGTGFNINVPLPPGSGVGAYETTWDRVVIPALEKYQPELVIVASGFDAGSYDPLGRQMMTSEGYRTLTRKLMSFADQHCQSRIVMCHEGGYSAPTVPFFAHAVIETLAGVDTGLVDPFQEVFASLGGQELQPHQEALIAKAEKLLEALPQT</sequence>